<evidence type="ECO:0000256" key="1">
    <source>
        <dbReference type="ARBA" id="ARBA00000085"/>
    </source>
</evidence>
<dbReference type="PROSITE" id="PS50894">
    <property type="entry name" value="HPT"/>
    <property type="match status" value="1"/>
</dbReference>
<feature type="domain" description="PAS" evidence="16">
    <location>
        <begin position="267"/>
        <end position="320"/>
    </location>
</feature>
<dbReference type="Gene3D" id="1.10.287.130">
    <property type="match status" value="1"/>
</dbReference>
<dbReference type="InterPro" id="IPR011006">
    <property type="entry name" value="CheY-like_superfamily"/>
</dbReference>
<sequence>MGHQQSDSNYNEENLHNSLKLFAEAHPDAVVIINEQSVVQFANNMAAKLWSLPSVDFIGQYIDPFLAKNAQKEWHMFLQSAKSKSDSKNLILKCSVTNADGRRIPVKIGCQAFKTKEGLSLFCTFVDDSVRRRAEKILRETRAQYQTLVESLPLNVFQKDLEGRVLFGNERYCQTMGQSLDKLIGKTDFDLFPKELAEKYTKDDANLILSGEVLETIEDHLRADGERIYVQVLKTAVRDESGKVIGIQGMFWDVSPRKRAEEALRISEARQRATFEAALDCIITIDADGKIIEFNRAAERTFGFQREDVTGKEMAEILTPPSTRERHRDNLLSYQSTGEGSILGRRLEMPLLKKNGDIFMAEVAMQPVPYGESLHFTIFLRDITDRLKAEERLRRSNARFRRLVDSDIIGIIIVDLDGKIKEANDVFLSMTGYLKSEMRSGNLNLMELTPTEYHLLDQECLIHLKEYGTCPAWEKELVRKDGSHVPILLGVTLLEGKKQEALCFVLDISSQKETERQLKKAKEAADAASKSKSAFLANMSHEIRTPMNAIIGMTDLVLHSELAPEQREYLQVVAGSAESLLQLINDILDFSKIEADKLELDEIEFRLRDTINGVLKSLAVQAHQNAIEIVCQFANNVPDFVEADLNRLRQILINLVGNAIKFTESGEVVVKVEREEHLDDKLHLLISVKDTGIGIPQKRLAHIFEPFEQLEQSMARRFGGTGLGLSITSRLVELMGGRIWCESKEGEGTTFYFSSVIEALGDDSVDPDLISQIHQLRVLAVDDNASSRTALKEMFRSWDIELDTSATAEAAIKMLQENDYDIFLIDAHMPDTDGFMLVEQIKKTISKNRLPAIFIMLTSGDPPRDIARCEELGAAAYLMKPINPSELFDTLIAFVGGDKILSESPVPYEQSFPSQATLKILLVEDSVYNQKLAVGLLKKTGHHTTVAENGRVALELLKNETFDLVLMDVQMPEMDGLEATRTIRRLEKKSGQHIPIIAMTAQAMKGDREQCLAAGMDDYLAKPIRAKHFYETINKIAASHSIPDITEEITVPLEQSAEMVDWNEALAITGGDAELLYELIDVYLEEEPLLVLEIEKAVTAENGGQLQAAAHKLKGAVRSFGAGTLFDLCLQLETAGRNKQTAGSQNIFRQLRTEAGKMKKDLISYAQQKTP</sequence>
<evidence type="ECO:0000256" key="11">
    <source>
        <dbReference type="ARBA" id="ARBA00022989"/>
    </source>
</evidence>
<dbReference type="GO" id="GO:0006355">
    <property type="term" value="P:regulation of DNA-templated transcription"/>
    <property type="evidence" value="ECO:0007669"/>
    <property type="project" value="InterPro"/>
</dbReference>
<accession>A0A3B1DAP1</accession>
<keyword evidence="5" id="KW-0597">Phosphoprotein</keyword>
<dbReference type="SUPFAM" id="SSF52172">
    <property type="entry name" value="CheY-like"/>
    <property type="match status" value="2"/>
</dbReference>
<evidence type="ECO:0000256" key="10">
    <source>
        <dbReference type="ARBA" id="ARBA00022840"/>
    </source>
</evidence>
<dbReference type="InterPro" id="IPR004358">
    <property type="entry name" value="Sig_transdc_His_kin-like_C"/>
</dbReference>
<evidence type="ECO:0000256" key="13">
    <source>
        <dbReference type="ARBA" id="ARBA00023136"/>
    </source>
</evidence>
<dbReference type="InterPro" id="IPR035965">
    <property type="entry name" value="PAS-like_dom_sf"/>
</dbReference>
<dbReference type="GO" id="GO:0005524">
    <property type="term" value="F:ATP binding"/>
    <property type="evidence" value="ECO:0007669"/>
    <property type="project" value="UniProtKB-KW"/>
</dbReference>
<dbReference type="Pfam" id="PF01627">
    <property type="entry name" value="Hpt"/>
    <property type="match status" value="1"/>
</dbReference>
<dbReference type="PROSITE" id="PS50113">
    <property type="entry name" value="PAC"/>
    <property type="match status" value="2"/>
</dbReference>
<keyword evidence="11" id="KW-1133">Transmembrane helix</keyword>
<keyword evidence="7" id="KW-0812">Transmembrane</keyword>
<dbReference type="CDD" id="cd00130">
    <property type="entry name" value="PAS"/>
    <property type="match status" value="3"/>
</dbReference>
<feature type="domain" description="PAS" evidence="16">
    <location>
        <begin position="141"/>
        <end position="212"/>
    </location>
</feature>
<evidence type="ECO:0000256" key="4">
    <source>
        <dbReference type="ARBA" id="ARBA00022475"/>
    </source>
</evidence>
<organism evidence="19">
    <name type="scientific">hydrothermal vent metagenome</name>
    <dbReference type="NCBI Taxonomy" id="652676"/>
    <lineage>
        <taxon>unclassified sequences</taxon>
        <taxon>metagenomes</taxon>
        <taxon>ecological metagenomes</taxon>
    </lineage>
</organism>
<dbReference type="EC" id="2.7.13.3" evidence="3"/>
<proteinExistence type="predicted"/>
<dbReference type="NCBIfam" id="TIGR00229">
    <property type="entry name" value="sensory_box"/>
    <property type="match status" value="3"/>
</dbReference>
<dbReference type="SMART" id="SM00073">
    <property type="entry name" value="HPT"/>
    <property type="match status" value="1"/>
</dbReference>
<dbReference type="PROSITE" id="PS50109">
    <property type="entry name" value="HIS_KIN"/>
    <property type="match status" value="1"/>
</dbReference>
<dbReference type="SUPFAM" id="SSF47226">
    <property type="entry name" value="Histidine-containing phosphotransfer domain, HPT domain"/>
    <property type="match status" value="1"/>
</dbReference>
<feature type="domain" description="PAC" evidence="17">
    <location>
        <begin position="345"/>
        <end position="395"/>
    </location>
</feature>
<feature type="domain" description="HPt" evidence="18">
    <location>
        <begin position="1072"/>
        <end position="1171"/>
    </location>
</feature>
<dbReference type="PROSITE" id="PS50110">
    <property type="entry name" value="RESPONSE_REGULATORY"/>
    <property type="match status" value="2"/>
</dbReference>
<name>A0A3B1DAP1_9ZZZZ</name>
<feature type="domain" description="Response regulatory" evidence="15">
    <location>
        <begin position="919"/>
        <end position="1037"/>
    </location>
</feature>
<evidence type="ECO:0000256" key="8">
    <source>
        <dbReference type="ARBA" id="ARBA00022741"/>
    </source>
</evidence>
<evidence type="ECO:0000256" key="9">
    <source>
        <dbReference type="ARBA" id="ARBA00022777"/>
    </source>
</evidence>
<evidence type="ECO:0000256" key="5">
    <source>
        <dbReference type="ARBA" id="ARBA00022553"/>
    </source>
</evidence>
<dbReference type="InterPro" id="IPR008207">
    <property type="entry name" value="Sig_transdc_His_kin_Hpt_dom"/>
</dbReference>
<dbReference type="PANTHER" id="PTHR45339">
    <property type="entry name" value="HYBRID SIGNAL TRANSDUCTION HISTIDINE KINASE J"/>
    <property type="match status" value="1"/>
</dbReference>
<protein>
    <recommendedName>
        <fullName evidence="3">histidine kinase</fullName>
        <ecNumber evidence="3">2.7.13.3</ecNumber>
    </recommendedName>
</protein>
<dbReference type="AlphaFoldDB" id="A0A3B1DAP1"/>
<dbReference type="Pfam" id="PF02518">
    <property type="entry name" value="HATPase_c"/>
    <property type="match status" value="1"/>
</dbReference>
<dbReference type="Gene3D" id="3.30.565.10">
    <property type="entry name" value="Histidine kinase-like ATPase, C-terminal domain"/>
    <property type="match status" value="1"/>
</dbReference>
<keyword evidence="12" id="KW-0902">Two-component regulatory system</keyword>
<dbReference type="PANTHER" id="PTHR45339:SF1">
    <property type="entry name" value="HYBRID SIGNAL TRANSDUCTION HISTIDINE KINASE J"/>
    <property type="match status" value="1"/>
</dbReference>
<feature type="domain" description="PAS" evidence="16">
    <location>
        <begin position="396"/>
        <end position="452"/>
    </location>
</feature>
<evidence type="ECO:0000256" key="12">
    <source>
        <dbReference type="ARBA" id="ARBA00023012"/>
    </source>
</evidence>
<evidence type="ECO:0000259" key="16">
    <source>
        <dbReference type="PROSITE" id="PS50112"/>
    </source>
</evidence>
<dbReference type="EMBL" id="UOGL01000323">
    <property type="protein sequence ID" value="VAX39359.1"/>
    <property type="molecule type" value="Genomic_DNA"/>
</dbReference>
<dbReference type="Gene3D" id="3.40.50.2300">
    <property type="match status" value="2"/>
</dbReference>
<feature type="domain" description="Response regulatory" evidence="15">
    <location>
        <begin position="777"/>
        <end position="895"/>
    </location>
</feature>
<dbReference type="SUPFAM" id="SSF55874">
    <property type="entry name" value="ATPase domain of HSP90 chaperone/DNA topoisomerase II/histidine kinase"/>
    <property type="match status" value="1"/>
</dbReference>
<dbReference type="CDD" id="cd17546">
    <property type="entry name" value="REC_hyHK_CKI1_RcsC-like"/>
    <property type="match status" value="2"/>
</dbReference>
<keyword evidence="9 19" id="KW-0418">Kinase</keyword>
<dbReference type="SUPFAM" id="SSF55785">
    <property type="entry name" value="PYP-like sensor domain (PAS domain)"/>
    <property type="match status" value="4"/>
</dbReference>
<feature type="domain" description="PAC" evidence="17">
    <location>
        <begin position="214"/>
        <end position="266"/>
    </location>
</feature>
<keyword evidence="6" id="KW-0808">Transferase</keyword>
<dbReference type="InterPro" id="IPR036890">
    <property type="entry name" value="HATPase_C_sf"/>
</dbReference>
<evidence type="ECO:0000256" key="3">
    <source>
        <dbReference type="ARBA" id="ARBA00012438"/>
    </source>
</evidence>
<dbReference type="SMART" id="SM00387">
    <property type="entry name" value="HATPase_c"/>
    <property type="match status" value="1"/>
</dbReference>
<reference evidence="19" key="1">
    <citation type="submission" date="2018-06" db="EMBL/GenBank/DDBJ databases">
        <authorList>
            <person name="Zhirakovskaya E."/>
        </authorList>
    </citation>
    <scope>NUCLEOTIDE SEQUENCE</scope>
</reference>
<dbReference type="InterPro" id="IPR000014">
    <property type="entry name" value="PAS"/>
</dbReference>
<dbReference type="FunFam" id="1.10.287.130:FF:000002">
    <property type="entry name" value="Two-component osmosensing histidine kinase"/>
    <property type="match status" value="1"/>
</dbReference>
<evidence type="ECO:0000259" key="14">
    <source>
        <dbReference type="PROSITE" id="PS50109"/>
    </source>
</evidence>
<comment type="catalytic activity">
    <reaction evidence="1">
        <text>ATP + protein L-histidine = ADP + protein N-phospho-L-histidine.</text>
        <dbReference type="EC" id="2.7.13.3"/>
    </reaction>
</comment>
<evidence type="ECO:0000256" key="6">
    <source>
        <dbReference type="ARBA" id="ARBA00022679"/>
    </source>
</evidence>
<dbReference type="SUPFAM" id="SSF47384">
    <property type="entry name" value="Homodimeric domain of signal transducing histidine kinase"/>
    <property type="match status" value="1"/>
</dbReference>
<evidence type="ECO:0000313" key="19">
    <source>
        <dbReference type="EMBL" id="VAX39359.1"/>
    </source>
</evidence>
<dbReference type="Pfam" id="PF00072">
    <property type="entry name" value="Response_reg"/>
    <property type="match status" value="2"/>
</dbReference>
<keyword evidence="13" id="KW-0472">Membrane</keyword>
<dbReference type="InterPro" id="IPR001789">
    <property type="entry name" value="Sig_transdc_resp-reg_receiver"/>
</dbReference>
<dbReference type="SMART" id="SM00448">
    <property type="entry name" value="REC"/>
    <property type="match status" value="2"/>
</dbReference>
<dbReference type="InterPro" id="IPR005467">
    <property type="entry name" value="His_kinase_dom"/>
</dbReference>
<dbReference type="Pfam" id="PF00989">
    <property type="entry name" value="PAS"/>
    <property type="match status" value="2"/>
</dbReference>
<dbReference type="GO" id="GO:0005886">
    <property type="term" value="C:plasma membrane"/>
    <property type="evidence" value="ECO:0007669"/>
    <property type="project" value="UniProtKB-SubCell"/>
</dbReference>
<comment type="subcellular location">
    <subcellularLocation>
        <location evidence="2">Cell membrane</location>
        <topology evidence="2">Multi-pass membrane protein</topology>
    </subcellularLocation>
</comment>
<dbReference type="InterPro" id="IPR001610">
    <property type="entry name" value="PAC"/>
</dbReference>
<dbReference type="SMART" id="SM00388">
    <property type="entry name" value="HisKA"/>
    <property type="match status" value="1"/>
</dbReference>
<dbReference type="Gene3D" id="1.20.120.160">
    <property type="entry name" value="HPT domain"/>
    <property type="match status" value="1"/>
</dbReference>
<dbReference type="CDD" id="cd00082">
    <property type="entry name" value="HisKA"/>
    <property type="match status" value="1"/>
</dbReference>
<dbReference type="InterPro" id="IPR003661">
    <property type="entry name" value="HisK_dim/P_dom"/>
</dbReference>
<dbReference type="GO" id="GO:0000155">
    <property type="term" value="F:phosphorelay sensor kinase activity"/>
    <property type="evidence" value="ECO:0007669"/>
    <property type="project" value="InterPro"/>
</dbReference>
<dbReference type="Pfam" id="PF13426">
    <property type="entry name" value="PAS_9"/>
    <property type="match status" value="1"/>
</dbReference>
<dbReference type="PRINTS" id="PR00344">
    <property type="entry name" value="BCTRLSENSOR"/>
</dbReference>
<keyword evidence="10" id="KW-0067">ATP-binding</keyword>
<dbReference type="CDD" id="cd16922">
    <property type="entry name" value="HATPase_EvgS-ArcB-TorS-like"/>
    <property type="match status" value="1"/>
</dbReference>
<keyword evidence="4" id="KW-1003">Cell membrane</keyword>
<dbReference type="SMART" id="SM00091">
    <property type="entry name" value="PAS"/>
    <property type="match status" value="4"/>
</dbReference>
<dbReference type="InterPro" id="IPR013656">
    <property type="entry name" value="PAS_4"/>
</dbReference>
<dbReference type="Pfam" id="PF00512">
    <property type="entry name" value="HisKA"/>
    <property type="match status" value="1"/>
</dbReference>
<dbReference type="InterPro" id="IPR036097">
    <property type="entry name" value="HisK_dim/P_sf"/>
</dbReference>
<dbReference type="InterPro" id="IPR000700">
    <property type="entry name" value="PAS-assoc_C"/>
</dbReference>
<keyword evidence="8" id="KW-0547">Nucleotide-binding</keyword>
<dbReference type="Pfam" id="PF08448">
    <property type="entry name" value="PAS_4"/>
    <property type="match status" value="1"/>
</dbReference>
<feature type="domain" description="Histidine kinase" evidence="14">
    <location>
        <begin position="538"/>
        <end position="759"/>
    </location>
</feature>
<evidence type="ECO:0000259" key="18">
    <source>
        <dbReference type="PROSITE" id="PS50894"/>
    </source>
</evidence>
<evidence type="ECO:0000259" key="17">
    <source>
        <dbReference type="PROSITE" id="PS50113"/>
    </source>
</evidence>
<evidence type="ECO:0000259" key="15">
    <source>
        <dbReference type="PROSITE" id="PS50110"/>
    </source>
</evidence>
<dbReference type="PROSITE" id="PS50112">
    <property type="entry name" value="PAS"/>
    <property type="match status" value="3"/>
</dbReference>
<dbReference type="SMART" id="SM00086">
    <property type="entry name" value="PAC"/>
    <property type="match status" value="3"/>
</dbReference>
<dbReference type="InterPro" id="IPR036641">
    <property type="entry name" value="HPT_dom_sf"/>
</dbReference>
<dbReference type="Gene3D" id="3.30.450.20">
    <property type="entry name" value="PAS domain"/>
    <property type="match status" value="4"/>
</dbReference>
<evidence type="ECO:0000256" key="7">
    <source>
        <dbReference type="ARBA" id="ARBA00022692"/>
    </source>
</evidence>
<dbReference type="FunFam" id="3.30.565.10:FF:000010">
    <property type="entry name" value="Sensor histidine kinase RcsC"/>
    <property type="match status" value="1"/>
</dbReference>
<gene>
    <name evidence="19" type="ORF">MNBD_PLANCTO02-943</name>
</gene>
<dbReference type="InterPro" id="IPR013767">
    <property type="entry name" value="PAS_fold"/>
</dbReference>
<evidence type="ECO:0000256" key="2">
    <source>
        <dbReference type="ARBA" id="ARBA00004651"/>
    </source>
</evidence>
<dbReference type="InterPro" id="IPR003594">
    <property type="entry name" value="HATPase_dom"/>
</dbReference>